<dbReference type="RefSeq" id="WP_047316968.1">
    <property type="nucleotide sequence ID" value="NZ_LDPR01000013.1"/>
</dbReference>
<dbReference type="GO" id="GO:0008801">
    <property type="term" value="F:beta-phosphoglucomutase activity"/>
    <property type="evidence" value="ECO:0007669"/>
    <property type="project" value="UniProtKB-EC"/>
</dbReference>
<dbReference type="InterPro" id="IPR051600">
    <property type="entry name" value="Beta-PGM-like"/>
</dbReference>
<dbReference type="InterPro" id="IPR023214">
    <property type="entry name" value="HAD_sf"/>
</dbReference>
<accession>A0A0I9U3P4</accession>
<dbReference type="EC" id="5.4.2.6" evidence="9"/>
<dbReference type="SFLD" id="SFLDG01129">
    <property type="entry name" value="C1.5:_HAD__Beta-PGM__Phosphata"/>
    <property type="match status" value="1"/>
</dbReference>
<dbReference type="EMBL" id="LDPR01000013">
    <property type="protein sequence ID" value="KLO35703.1"/>
    <property type="molecule type" value="Genomic_DNA"/>
</dbReference>
<dbReference type="InterPro" id="IPR036412">
    <property type="entry name" value="HAD-like_sf"/>
</dbReference>
<keyword evidence="12" id="KW-1185">Reference proteome</keyword>
<protein>
    <recommendedName>
        <fullName evidence="10">Beta-phosphoglucomutase</fullName>
        <ecNumber evidence="9">5.4.2.6</ecNumber>
    </recommendedName>
</protein>
<dbReference type="PANTHER" id="PTHR46193:SF18">
    <property type="entry name" value="HEXITOL PHOSPHATASE B"/>
    <property type="match status" value="1"/>
</dbReference>
<reference evidence="11 12" key="1">
    <citation type="submission" date="2015-05" db="EMBL/GenBank/DDBJ databases">
        <title>Genome sequence of Mycobacterium haemophilum.</title>
        <authorList>
            <person name="Greninger A.L."/>
            <person name="Cunningham G."/>
            <person name="Miller S."/>
        </authorList>
    </citation>
    <scope>NUCLEOTIDE SEQUENCE [LARGE SCALE GENOMIC DNA]</scope>
    <source>
        <strain evidence="12">UC1</strain>
    </source>
</reference>
<evidence type="ECO:0000256" key="6">
    <source>
        <dbReference type="ARBA" id="ARBA00023235"/>
    </source>
</evidence>
<evidence type="ECO:0000256" key="5">
    <source>
        <dbReference type="ARBA" id="ARBA00022842"/>
    </source>
</evidence>
<evidence type="ECO:0000256" key="7">
    <source>
        <dbReference type="ARBA" id="ARBA00023277"/>
    </source>
</evidence>
<evidence type="ECO:0000256" key="2">
    <source>
        <dbReference type="ARBA" id="ARBA00006171"/>
    </source>
</evidence>
<dbReference type="SFLD" id="SFLDS00003">
    <property type="entry name" value="Haloacid_Dehalogenase"/>
    <property type="match status" value="1"/>
</dbReference>
<keyword evidence="5" id="KW-0460">Magnesium</keyword>
<name>A0A0I9U3P4_9MYCO</name>
<dbReference type="Gene3D" id="3.40.50.1000">
    <property type="entry name" value="HAD superfamily/HAD-like"/>
    <property type="match status" value="1"/>
</dbReference>
<dbReference type="NCBIfam" id="TIGR02009">
    <property type="entry name" value="PGMB-YQAB-SF"/>
    <property type="match status" value="1"/>
</dbReference>
<proteinExistence type="inferred from homology"/>
<dbReference type="CDD" id="cd07505">
    <property type="entry name" value="HAD_BPGM-like"/>
    <property type="match status" value="1"/>
</dbReference>
<keyword evidence="7" id="KW-0119">Carbohydrate metabolism</keyword>
<evidence type="ECO:0000256" key="8">
    <source>
        <dbReference type="ARBA" id="ARBA00044926"/>
    </source>
</evidence>
<evidence type="ECO:0000256" key="10">
    <source>
        <dbReference type="ARBA" id="ARBA00044991"/>
    </source>
</evidence>
<evidence type="ECO:0000256" key="1">
    <source>
        <dbReference type="ARBA" id="ARBA00001946"/>
    </source>
</evidence>
<dbReference type="Proteomes" id="UP000036334">
    <property type="component" value="Unassembled WGS sequence"/>
</dbReference>
<gene>
    <name evidence="11" type="ORF">ABH38_15335</name>
</gene>
<dbReference type="PATRIC" id="fig|29311.21.peg.1080"/>
<evidence type="ECO:0000256" key="4">
    <source>
        <dbReference type="ARBA" id="ARBA00022723"/>
    </source>
</evidence>
<dbReference type="OrthoDB" id="9797743at2"/>
<dbReference type="Gene3D" id="1.10.150.240">
    <property type="entry name" value="Putative phosphatase, domain 2"/>
    <property type="match status" value="1"/>
</dbReference>
<comment type="similarity">
    <text evidence="2">Belongs to the HAD-like hydrolase superfamily. CbbY/CbbZ/Gph/YieH family.</text>
</comment>
<dbReference type="InterPro" id="IPR010976">
    <property type="entry name" value="B-phosphoglucomutase_hydrolase"/>
</dbReference>
<comment type="catalytic activity">
    <reaction evidence="8">
        <text>beta-D-glucose 1-phosphate = beta-D-glucose 6-phosphate</text>
        <dbReference type="Rhea" id="RHEA:20113"/>
        <dbReference type="ChEBI" id="CHEBI:57684"/>
        <dbReference type="ChEBI" id="CHEBI:58247"/>
        <dbReference type="EC" id="5.4.2.6"/>
    </reaction>
</comment>
<dbReference type="SUPFAM" id="SSF56784">
    <property type="entry name" value="HAD-like"/>
    <property type="match status" value="1"/>
</dbReference>
<comment type="cofactor">
    <cofactor evidence="1">
        <name>Mg(2+)</name>
        <dbReference type="ChEBI" id="CHEBI:18420"/>
    </cofactor>
</comment>
<evidence type="ECO:0000313" key="12">
    <source>
        <dbReference type="Proteomes" id="UP000036334"/>
    </source>
</evidence>
<keyword evidence="4" id="KW-0479">Metal-binding</keyword>
<keyword evidence="3" id="KW-0597">Phosphoprotein</keyword>
<keyword evidence="6" id="KW-0413">Isomerase</keyword>
<dbReference type="InterPro" id="IPR023198">
    <property type="entry name" value="PGP-like_dom2"/>
</dbReference>
<dbReference type="PANTHER" id="PTHR46193">
    <property type="entry name" value="6-PHOSPHOGLUCONATE PHOSPHATASE"/>
    <property type="match status" value="1"/>
</dbReference>
<evidence type="ECO:0000313" key="11">
    <source>
        <dbReference type="EMBL" id="KLO35703.1"/>
    </source>
</evidence>
<dbReference type="GO" id="GO:0046872">
    <property type="term" value="F:metal ion binding"/>
    <property type="evidence" value="ECO:0007669"/>
    <property type="project" value="UniProtKB-KW"/>
</dbReference>
<dbReference type="STRING" id="1202450.B586_18145"/>
<sequence>MSGDPLRPATPRLRSPLGLPGTVRACLFDLDGVLTDTASVHTKAWQAMFDAYLSQRAERTGEKFVPFDPAVDYLQYVDGKKREDGVRSFLSSRGITLPDGSADDSGDVETVCGLGNRKNDMFQRVLTDDGVAVFDGSRRYLEAVTDAGLGVAVVSSSANTRDVLAITGLDRFVQQRVDGITLREEHLAGKPAPDSYLRGAQLLDVAPDAAAVFEDALSGVQAGRSGNFGFVVGINRTGRVGQAEKLRRSGADVVVTDLAELLPRHEPR</sequence>
<organism evidence="11 12">
    <name type="scientific">Mycobacterium haemophilum</name>
    <dbReference type="NCBI Taxonomy" id="29311"/>
    <lineage>
        <taxon>Bacteria</taxon>
        <taxon>Bacillati</taxon>
        <taxon>Actinomycetota</taxon>
        <taxon>Actinomycetes</taxon>
        <taxon>Mycobacteriales</taxon>
        <taxon>Mycobacteriaceae</taxon>
        <taxon>Mycobacterium</taxon>
    </lineage>
</organism>
<dbReference type="AlphaFoldDB" id="A0A0I9U3P4"/>
<dbReference type="InterPro" id="IPR006439">
    <property type="entry name" value="HAD-SF_hydro_IA"/>
</dbReference>
<evidence type="ECO:0000256" key="9">
    <source>
        <dbReference type="ARBA" id="ARBA00044968"/>
    </source>
</evidence>
<comment type="caution">
    <text evidence="11">The sequence shown here is derived from an EMBL/GenBank/DDBJ whole genome shotgun (WGS) entry which is preliminary data.</text>
</comment>
<dbReference type="Pfam" id="PF00702">
    <property type="entry name" value="Hydrolase"/>
    <property type="match status" value="1"/>
</dbReference>
<dbReference type="NCBIfam" id="TIGR01509">
    <property type="entry name" value="HAD-SF-IA-v3"/>
    <property type="match status" value="1"/>
</dbReference>
<evidence type="ECO:0000256" key="3">
    <source>
        <dbReference type="ARBA" id="ARBA00022553"/>
    </source>
</evidence>